<evidence type="ECO:0000256" key="4">
    <source>
        <dbReference type="RuleBase" id="RU363090"/>
    </source>
</evidence>
<sequence>MDPNISHDTLPHIPLRPFRNQVGGHSAIYKFTKRAVCKPLVSRENLFYEMVEREAPPLLAYIPRYLGVMLVSYRRHQNTPPAPEMYSYSYSNSHPHQRPELQPSLIRKRSRSRSLDERPHHRTTTTMLGPVRPMPPLREPDPSASVPSESSSPAISSNIGEPELEPEPEFSRQNHFILMEDLTGRLKRPCVMDLKMGTRQYGMDATPAKKKSQRKKCDRTTSRTLGVRMCGMQVWNVKTQSYVTQDKYMGREIRPEEFPSKLASFLHNGDRLLTYQIPSLLQKLYGLARIVSRLKGYRFYGCSLLFIYDGDLEMQESSSLSPTADPASPALRRSHSEELLFGPIQKRSVDKDKRRRGSVDVRLVDFAHTTTGRDWLPYPDNFEQRLQQIPHQVTSSSKGYNAEIDPETGLIYARFPPHYPEEPDRGFIWGLKNLAGALEKMWNDERKRRIKVLREDPNCGVKKLPALPTDGKEIFVEVFGEEEEEEEDPGMLST</sequence>
<dbReference type="InterPro" id="IPR005522">
    <property type="entry name" value="IPK"/>
</dbReference>
<dbReference type="Pfam" id="PF03770">
    <property type="entry name" value="IPK"/>
    <property type="match status" value="1"/>
</dbReference>
<evidence type="ECO:0000256" key="1">
    <source>
        <dbReference type="ARBA" id="ARBA00007374"/>
    </source>
</evidence>
<evidence type="ECO:0000256" key="5">
    <source>
        <dbReference type="SAM" id="MobiDB-lite"/>
    </source>
</evidence>
<dbReference type="GO" id="GO:0008440">
    <property type="term" value="F:inositol-1,4,5-trisphosphate 3-kinase activity"/>
    <property type="evidence" value="ECO:0007669"/>
    <property type="project" value="TreeGrafter"/>
</dbReference>
<evidence type="ECO:0000313" key="6">
    <source>
        <dbReference type="EMBL" id="KIK61050.1"/>
    </source>
</evidence>
<keyword evidence="7" id="KW-1185">Reference proteome</keyword>
<proteinExistence type="inferred from homology"/>
<evidence type="ECO:0000313" key="7">
    <source>
        <dbReference type="Proteomes" id="UP000053593"/>
    </source>
</evidence>
<keyword evidence="3 4" id="KW-0418">Kinase</keyword>
<dbReference type="SUPFAM" id="SSF56104">
    <property type="entry name" value="SAICAR synthase-like"/>
    <property type="match status" value="1"/>
</dbReference>
<dbReference type="GO" id="GO:0005634">
    <property type="term" value="C:nucleus"/>
    <property type="evidence" value="ECO:0007669"/>
    <property type="project" value="TreeGrafter"/>
</dbReference>
<dbReference type="OrthoDB" id="2573163at2759"/>
<feature type="region of interest" description="Disordered" evidence="5">
    <location>
        <begin position="84"/>
        <end position="169"/>
    </location>
</feature>
<dbReference type="GO" id="GO:0032958">
    <property type="term" value="P:inositol phosphate biosynthetic process"/>
    <property type="evidence" value="ECO:0007669"/>
    <property type="project" value="InterPro"/>
</dbReference>
<gene>
    <name evidence="6" type="ORF">GYMLUDRAFT_166854</name>
</gene>
<dbReference type="EMBL" id="KN834772">
    <property type="protein sequence ID" value="KIK61050.1"/>
    <property type="molecule type" value="Genomic_DNA"/>
</dbReference>
<name>A0A0D0BBF2_9AGAR</name>
<dbReference type="Proteomes" id="UP000053593">
    <property type="component" value="Unassembled WGS sequence"/>
</dbReference>
<dbReference type="HOGENOM" id="CLU_014862_3_0_1"/>
<dbReference type="Gene3D" id="3.30.470.160">
    <property type="entry name" value="Inositol polyphosphate kinase"/>
    <property type="match status" value="1"/>
</dbReference>
<organism evidence="6 7">
    <name type="scientific">Collybiopsis luxurians FD-317 M1</name>
    <dbReference type="NCBI Taxonomy" id="944289"/>
    <lineage>
        <taxon>Eukaryota</taxon>
        <taxon>Fungi</taxon>
        <taxon>Dikarya</taxon>
        <taxon>Basidiomycota</taxon>
        <taxon>Agaricomycotina</taxon>
        <taxon>Agaricomycetes</taxon>
        <taxon>Agaricomycetidae</taxon>
        <taxon>Agaricales</taxon>
        <taxon>Marasmiineae</taxon>
        <taxon>Omphalotaceae</taxon>
        <taxon>Collybiopsis</taxon>
        <taxon>Collybiopsis luxurians</taxon>
    </lineage>
</organism>
<accession>A0A0D0BBF2</accession>
<dbReference type="AlphaFoldDB" id="A0A0D0BBF2"/>
<dbReference type="PANTHER" id="PTHR12400">
    <property type="entry name" value="INOSITOL POLYPHOSPHATE KINASE"/>
    <property type="match status" value="1"/>
</dbReference>
<feature type="compositionally biased region" description="Low complexity" evidence="5">
    <location>
        <begin position="142"/>
        <end position="157"/>
    </location>
</feature>
<dbReference type="EC" id="2.7.-.-" evidence="4"/>
<dbReference type="GO" id="GO:0046854">
    <property type="term" value="P:phosphatidylinositol phosphate biosynthetic process"/>
    <property type="evidence" value="ECO:0007669"/>
    <property type="project" value="TreeGrafter"/>
</dbReference>
<keyword evidence="2 4" id="KW-0808">Transferase</keyword>
<dbReference type="InterPro" id="IPR038286">
    <property type="entry name" value="IPK_sf"/>
</dbReference>
<evidence type="ECO:0000256" key="2">
    <source>
        <dbReference type="ARBA" id="ARBA00022679"/>
    </source>
</evidence>
<dbReference type="PANTHER" id="PTHR12400:SF21">
    <property type="entry name" value="KINASE"/>
    <property type="match status" value="1"/>
</dbReference>
<dbReference type="GO" id="GO:0000824">
    <property type="term" value="F:inositol-1,4,5,6-tetrakisphosphate 3-kinase activity"/>
    <property type="evidence" value="ECO:0007669"/>
    <property type="project" value="TreeGrafter"/>
</dbReference>
<reference evidence="6 7" key="1">
    <citation type="submission" date="2014-04" db="EMBL/GenBank/DDBJ databases">
        <title>Evolutionary Origins and Diversification of the Mycorrhizal Mutualists.</title>
        <authorList>
            <consortium name="DOE Joint Genome Institute"/>
            <consortium name="Mycorrhizal Genomics Consortium"/>
            <person name="Kohler A."/>
            <person name="Kuo A."/>
            <person name="Nagy L.G."/>
            <person name="Floudas D."/>
            <person name="Copeland A."/>
            <person name="Barry K.W."/>
            <person name="Cichocki N."/>
            <person name="Veneault-Fourrey C."/>
            <person name="LaButti K."/>
            <person name="Lindquist E.A."/>
            <person name="Lipzen A."/>
            <person name="Lundell T."/>
            <person name="Morin E."/>
            <person name="Murat C."/>
            <person name="Riley R."/>
            <person name="Ohm R."/>
            <person name="Sun H."/>
            <person name="Tunlid A."/>
            <person name="Henrissat B."/>
            <person name="Grigoriev I.V."/>
            <person name="Hibbett D.S."/>
            <person name="Martin F."/>
        </authorList>
    </citation>
    <scope>NUCLEOTIDE SEQUENCE [LARGE SCALE GENOMIC DNA]</scope>
    <source>
        <strain evidence="6 7">FD-317 M1</strain>
    </source>
</reference>
<comment type="similarity">
    <text evidence="1 4">Belongs to the inositol phosphokinase (IPK) family.</text>
</comment>
<dbReference type="GO" id="GO:0005737">
    <property type="term" value="C:cytoplasm"/>
    <property type="evidence" value="ECO:0007669"/>
    <property type="project" value="TreeGrafter"/>
</dbReference>
<protein>
    <recommendedName>
        <fullName evidence="4">Kinase</fullName>
        <ecNumber evidence="4">2.7.-.-</ecNumber>
    </recommendedName>
</protein>
<evidence type="ECO:0000256" key="3">
    <source>
        <dbReference type="ARBA" id="ARBA00022777"/>
    </source>
</evidence>